<gene>
    <name evidence="8" type="ORF">AVEN_223052_1</name>
    <name evidence="7" type="ORF">AVEN_87577_1</name>
</gene>
<dbReference type="PRINTS" id="PR00449">
    <property type="entry name" value="RASTRNSFRMNG"/>
</dbReference>
<dbReference type="Pfam" id="PF00071">
    <property type="entry name" value="Ras"/>
    <property type="match status" value="1"/>
</dbReference>
<dbReference type="EMBL" id="BGPR01019139">
    <property type="protein sequence ID" value="GBN81081.1"/>
    <property type="molecule type" value="Genomic_DNA"/>
</dbReference>
<dbReference type="SUPFAM" id="SSF52540">
    <property type="entry name" value="P-loop containing nucleoside triphosphate hydrolases"/>
    <property type="match status" value="1"/>
</dbReference>
<keyword evidence="9" id="KW-1185">Reference proteome</keyword>
<dbReference type="GO" id="GO:0012505">
    <property type="term" value="C:endomembrane system"/>
    <property type="evidence" value="ECO:0007669"/>
    <property type="project" value="UniProtKB-SubCell"/>
</dbReference>
<keyword evidence="4" id="KW-0449">Lipoprotein</keyword>
<evidence type="ECO:0000313" key="9">
    <source>
        <dbReference type="Proteomes" id="UP000499080"/>
    </source>
</evidence>
<dbReference type="Gene3D" id="3.40.50.300">
    <property type="entry name" value="P-loop containing nucleotide triphosphate hydrolases"/>
    <property type="match status" value="1"/>
</dbReference>
<keyword evidence="2" id="KW-0547">Nucleotide-binding</keyword>
<dbReference type="GO" id="GO:0016020">
    <property type="term" value="C:membrane"/>
    <property type="evidence" value="ECO:0007669"/>
    <property type="project" value="InterPro"/>
</dbReference>
<evidence type="ECO:0000313" key="8">
    <source>
        <dbReference type="EMBL" id="GBN81098.1"/>
    </source>
</evidence>
<keyword evidence="3" id="KW-0342">GTP-binding</keyword>
<dbReference type="SMART" id="SM00173">
    <property type="entry name" value="RAS"/>
    <property type="match status" value="1"/>
</dbReference>
<evidence type="ECO:0008006" key="10">
    <source>
        <dbReference type="Google" id="ProtNLM"/>
    </source>
</evidence>
<proteinExistence type="predicted"/>
<feature type="compositionally biased region" description="Basic and acidic residues" evidence="6">
    <location>
        <begin position="121"/>
        <end position="133"/>
    </location>
</feature>
<reference evidence="7 9" key="1">
    <citation type="journal article" date="2019" name="Sci. Rep.">
        <title>Orb-weaving spider Araneus ventricosus genome elucidates the spidroin gene catalogue.</title>
        <authorList>
            <person name="Kono N."/>
            <person name="Nakamura H."/>
            <person name="Ohtoshi R."/>
            <person name="Moran D.A.P."/>
            <person name="Shinohara A."/>
            <person name="Yoshida Y."/>
            <person name="Fujiwara M."/>
            <person name="Mori M."/>
            <person name="Tomita M."/>
            <person name="Arakawa K."/>
        </authorList>
    </citation>
    <scope>NUCLEOTIDE SEQUENCE [LARGE SCALE GENOMIC DNA]</scope>
</reference>
<evidence type="ECO:0000313" key="7">
    <source>
        <dbReference type="EMBL" id="GBN81081.1"/>
    </source>
</evidence>
<dbReference type="PROSITE" id="PS51421">
    <property type="entry name" value="RAS"/>
    <property type="match status" value="1"/>
</dbReference>
<name>A0A4Y2RZ95_ARAVE</name>
<sequence length="139" mass="15723">MIVYFSRRALSSKELTTLKKGKLKRENVPVVLVGNKSDLTSERVVTQEMVEEVTKDPSRICRYIETSAKSNDNVSTLFQELLQHAQELEQPPPQPHSSRRLSRRLSSLGSINFVVRRKSSVPREGEPKAKSDSKSCIIV</sequence>
<dbReference type="GO" id="GO:0003924">
    <property type="term" value="F:GTPase activity"/>
    <property type="evidence" value="ECO:0007669"/>
    <property type="project" value="InterPro"/>
</dbReference>
<dbReference type="OrthoDB" id="265044at2759"/>
<dbReference type="Proteomes" id="UP000499080">
    <property type="component" value="Unassembled WGS sequence"/>
</dbReference>
<protein>
    <recommendedName>
        <fullName evidence="10">GTP-binding protein Rhes</fullName>
    </recommendedName>
</protein>
<dbReference type="PANTHER" id="PTHR24070">
    <property type="entry name" value="RAS, DI-RAS, AND RHEB FAMILY MEMBERS OF SMALL GTPASE SUPERFAMILY"/>
    <property type="match status" value="1"/>
</dbReference>
<organism evidence="7 9">
    <name type="scientific">Araneus ventricosus</name>
    <name type="common">Orbweaver spider</name>
    <name type="synonym">Epeira ventricosa</name>
    <dbReference type="NCBI Taxonomy" id="182803"/>
    <lineage>
        <taxon>Eukaryota</taxon>
        <taxon>Metazoa</taxon>
        <taxon>Ecdysozoa</taxon>
        <taxon>Arthropoda</taxon>
        <taxon>Chelicerata</taxon>
        <taxon>Arachnida</taxon>
        <taxon>Araneae</taxon>
        <taxon>Araneomorphae</taxon>
        <taxon>Entelegynae</taxon>
        <taxon>Araneoidea</taxon>
        <taxon>Araneidae</taxon>
        <taxon>Araneus</taxon>
    </lineage>
</organism>
<dbReference type="EMBL" id="BGPR01019148">
    <property type="protein sequence ID" value="GBN81098.1"/>
    <property type="molecule type" value="Genomic_DNA"/>
</dbReference>
<evidence type="ECO:0000256" key="3">
    <source>
        <dbReference type="ARBA" id="ARBA00023134"/>
    </source>
</evidence>
<evidence type="ECO:0000256" key="2">
    <source>
        <dbReference type="ARBA" id="ARBA00022741"/>
    </source>
</evidence>
<comment type="caution">
    <text evidence="7">The sequence shown here is derived from an EMBL/GenBank/DDBJ whole genome shotgun (WGS) entry which is preliminary data.</text>
</comment>
<evidence type="ECO:0000256" key="4">
    <source>
        <dbReference type="ARBA" id="ARBA00023288"/>
    </source>
</evidence>
<accession>A0A4Y2RZ95</accession>
<dbReference type="InterPro" id="IPR001806">
    <property type="entry name" value="Small_GTPase"/>
</dbReference>
<evidence type="ECO:0000256" key="6">
    <source>
        <dbReference type="SAM" id="MobiDB-lite"/>
    </source>
</evidence>
<dbReference type="InterPro" id="IPR020849">
    <property type="entry name" value="Small_GTPase_Ras-type"/>
</dbReference>
<keyword evidence="1" id="KW-0488">Methylation</keyword>
<comment type="subcellular location">
    <subcellularLocation>
        <location evidence="5">Endomembrane system</location>
        <topology evidence="5">Lipid-anchor</topology>
        <orientation evidence="5">Cytoplasmic side</orientation>
    </subcellularLocation>
</comment>
<feature type="region of interest" description="Disordered" evidence="6">
    <location>
        <begin position="85"/>
        <end position="139"/>
    </location>
</feature>
<dbReference type="PROSITE" id="PS51419">
    <property type="entry name" value="RAB"/>
    <property type="match status" value="1"/>
</dbReference>
<dbReference type="SMART" id="SM00175">
    <property type="entry name" value="RAB"/>
    <property type="match status" value="1"/>
</dbReference>
<evidence type="ECO:0000256" key="5">
    <source>
        <dbReference type="ARBA" id="ARBA00046278"/>
    </source>
</evidence>
<evidence type="ECO:0000256" key="1">
    <source>
        <dbReference type="ARBA" id="ARBA00022481"/>
    </source>
</evidence>
<dbReference type="GO" id="GO:0005525">
    <property type="term" value="F:GTP binding"/>
    <property type="evidence" value="ECO:0007669"/>
    <property type="project" value="UniProtKB-KW"/>
</dbReference>
<dbReference type="AlphaFoldDB" id="A0A4Y2RZ95"/>
<dbReference type="GO" id="GO:0007165">
    <property type="term" value="P:signal transduction"/>
    <property type="evidence" value="ECO:0007669"/>
    <property type="project" value="InterPro"/>
</dbReference>
<dbReference type="InterPro" id="IPR027417">
    <property type="entry name" value="P-loop_NTPase"/>
</dbReference>